<evidence type="ECO:0000313" key="1">
    <source>
        <dbReference type="EMBL" id="AIS31882.1"/>
    </source>
</evidence>
<dbReference type="EMBL" id="CP006933">
    <property type="protein sequence ID" value="AIS31882.1"/>
    <property type="molecule type" value="Genomic_DNA"/>
</dbReference>
<dbReference type="OrthoDB" id="70641at2157"/>
<name>A0A089ZCX6_METFO</name>
<evidence type="ECO:0000313" key="2">
    <source>
        <dbReference type="Proteomes" id="UP000029661"/>
    </source>
</evidence>
<proteinExistence type="predicted"/>
<gene>
    <name evidence="1" type="ORF">BRM9_1066</name>
</gene>
<dbReference type="KEGG" id="mfc:BRM9_1066"/>
<sequence length="229" mass="24849">MNMRLILLIAVVVVFAAGSGAMSFLSGGGVTLEQAYDNQQVDIIQNTAAGSIPHNITVKNNGTKPLVVDKGTILKSKESQDVVIITDKKINPNSNDTVLAYCIEPDQKAVTGSSLYPSGTASSQVKEIIDSSNPTDLQNATQAQLQIWVIVTKGNVNVYSGEAMAVVQNQKTKYYQLQEKVETAKKNVMNRFNLTSEGVKNMSFSVESDNSANTWVADLRQWFKNTVGV</sequence>
<dbReference type="GeneID" id="24792222"/>
<accession>A0A089ZCX6</accession>
<organism evidence="1 2">
    <name type="scientific">Methanobacterium formicicum</name>
    <dbReference type="NCBI Taxonomy" id="2162"/>
    <lineage>
        <taxon>Archaea</taxon>
        <taxon>Methanobacteriati</taxon>
        <taxon>Methanobacteriota</taxon>
        <taxon>Methanomada group</taxon>
        <taxon>Methanobacteria</taxon>
        <taxon>Methanobacteriales</taxon>
        <taxon>Methanobacteriaceae</taxon>
        <taxon>Methanobacterium</taxon>
    </lineage>
</organism>
<dbReference type="Proteomes" id="UP000029661">
    <property type="component" value="Chromosome"/>
</dbReference>
<dbReference type="STRING" id="2162.BRM9_1066"/>
<evidence type="ECO:0008006" key="3">
    <source>
        <dbReference type="Google" id="ProtNLM"/>
    </source>
</evidence>
<dbReference type="RefSeq" id="WP_048085066.1">
    <property type="nucleotide sequence ID" value="NZ_CP006933.1"/>
</dbReference>
<reference evidence="1 2" key="1">
    <citation type="submission" date="2013-12" db="EMBL/GenBank/DDBJ databases">
        <title>The complete genome sequence of Methanobacterium sp. BRM9.</title>
        <authorList>
            <consortium name="Pastoral Greenhouse Gas Research Consortium"/>
            <person name="Kelly W.J."/>
            <person name="Leahy S.C."/>
            <person name="Perry R."/>
            <person name="Li D."/>
            <person name="Altermann E."/>
            <person name="Lambie S.C."/>
            <person name="Attwood G.T."/>
        </authorList>
    </citation>
    <scope>NUCLEOTIDE SEQUENCE [LARGE SCALE GENOMIC DNA]</scope>
    <source>
        <strain evidence="1 2">BRM9</strain>
    </source>
</reference>
<dbReference type="AlphaFoldDB" id="A0A089ZCX6"/>
<protein>
    <recommendedName>
        <fullName evidence="3">Secreted protein</fullName>
    </recommendedName>
</protein>